<sequence>MTRCEYAIDSRSNLCVICGDFLKKRPWKEFQKQCLRITRSYLACILLRDKKKKTFQSLLLFNIFRTRITIRYIKMNLVSHVQVLPLIQMFVPGLSSPSDCNFSLEMIFIVGC</sequence>
<reference evidence="1" key="1">
    <citation type="submission" date="2015-12" db="EMBL/GenBank/DDBJ databases">
        <title>Gene expression during late stages of embryo sac development: a critical building block for successful pollen-pistil interactions.</title>
        <authorList>
            <person name="Liu Y."/>
            <person name="Joly V."/>
            <person name="Sabar M."/>
            <person name="Matton D.P."/>
        </authorList>
    </citation>
    <scope>NUCLEOTIDE SEQUENCE</scope>
</reference>
<protein>
    <submittedName>
        <fullName evidence="1">Putative ovule protein</fullName>
    </submittedName>
</protein>
<dbReference type="AlphaFoldDB" id="A0A0V0HEG2"/>
<evidence type="ECO:0000313" key="1">
    <source>
        <dbReference type="EMBL" id="JAP18849.1"/>
    </source>
</evidence>
<organism evidence="1">
    <name type="scientific">Solanum chacoense</name>
    <name type="common">Chaco potato</name>
    <dbReference type="NCBI Taxonomy" id="4108"/>
    <lineage>
        <taxon>Eukaryota</taxon>
        <taxon>Viridiplantae</taxon>
        <taxon>Streptophyta</taxon>
        <taxon>Embryophyta</taxon>
        <taxon>Tracheophyta</taxon>
        <taxon>Spermatophyta</taxon>
        <taxon>Magnoliopsida</taxon>
        <taxon>eudicotyledons</taxon>
        <taxon>Gunneridae</taxon>
        <taxon>Pentapetalae</taxon>
        <taxon>asterids</taxon>
        <taxon>lamiids</taxon>
        <taxon>Solanales</taxon>
        <taxon>Solanaceae</taxon>
        <taxon>Solanoideae</taxon>
        <taxon>Solaneae</taxon>
        <taxon>Solanum</taxon>
    </lineage>
</organism>
<name>A0A0V0HEG2_SOLCH</name>
<dbReference type="EMBL" id="GEDG01020777">
    <property type="protein sequence ID" value="JAP18849.1"/>
    <property type="molecule type" value="Transcribed_RNA"/>
</dbReference>
<proteinExistence type="predicted"/>
<accession>A0A0V0HEG2</accession>